<evidence type="ECO:0000256" key="2">
    <source>
        <dbReference type="ARBA" id="ARBA00023315"/>
    </source>
</evidence>
<dbReference type="PANTHER" id="PTHR43877">
    <property type="entry name" value="AMINOALKYLPHOSPHONATE N-ACETYLTRANSFERASE-RELATED-RELATED"/>
    <property type="match status" value="1"/>
</dbReference>
<dbReference type="AlphaFoldDB" id="A0A0Q9YPP6"/>
<keyword evidence="2" id="KW-0012">Acyltransferase</keyword>
<gene>
    <name evidence="4" type="ORF">HT99x_00306</name>
    <name evidence="5" type="ORF">HT99x_010560</name>
</gene>
<dbReference type="Gene3D" id="3.40.630.30">
    <property type="match status" value="1"/>
</dbReference>
<proteinExistence type="predicted"/>
<feature type="domain" description="N-acetyltransferase" evidence="3">
    <location>
        <begin position="8"/>
        <end position="158"/>
    </location>
</feature>
<reference evidence="5" key="2">
    <citation type="journal article" date="2016" name="Genome Announc.">
        <title>Draft Genome Sequences of Two Novel Amoeba-Resistant Intranuclear Bacteria, 'Candidatus Berkiella cookevillensis' and 'Candidatus Berkiella aquae'.</title>
        <authorList>
            <person name="Mehari Y.T."/>
            <person name="Arivett B.A."/>
            <person name="Farone A.L."/>
            <person name="Gunderson J.H."/>
            <person name="Farone M.B."/>
        </authorList>
    </citation>
    <scope>NUCLEOTIDE SEQUENCE</scope>
    <source>
        <strain evidence="5">HT99</strain>
    </source>
</reference>
<evidence type="ECO:0000313" key="5">
    <source>
        <dbReference type="EMBL" id="MCS5711874.1"/>
    </source>
</evidence>
<dbReference type="Proteomes" id="UP000051497">
    <property type="component" value="Unassembled WGS sequence"/>
</dbReference>
<evidence type="ECO:0000313" key="4">
    <source>
        <dbReference type="EMBL" id="KRG22765.1"/>
    </source>
</evidence>
<dbReference type="GO" id="GO:0016747">
    <property type="term" value="F:acyltransferase activity, transferring groups other than amino-acyl groups"/>
    <property type="evidence" value="ECO:0007669"/>
    <property type="project" value="InterPro"/>
</dbReference>
<dbReference type="CDD" id="cd04301">
    <property type="entry name" value="NAT_SF"/>
    <property type="match status" value="1"/>
</dbReference>
<keyword evidence="6" id="KW-1185">Reference proteome</keyword>
<dbReference type="OrthoDB" id="7678938at2"/>
<dbReference type="SUPFAM" id="SSF55729">
    <property type="entry name" value="Acyl-CoA N-acyltransferases (Nat)"/>
    <property type="match status" value="1"/>
</dbReference>
<accession>A0A0Q9YPP6</accession>
<protein>
    <submittedName>
        <fullName evidence="4">Acetyltransferase (GNAT) family protein</fullName>
    </submittedName>
    <submittedName>
        <fullName evidence="5">GNAT family N-acetyltransferase</fullName>
    </submittedName>
</protein>
<evidence type="ECO:0000313" key="6">
    <source>
        <dbReference type="Proteomes" id="UP000051497"/>
    </source>
</evidence>
<dbReference type="RefSeq" id="WP_075064945.1">
    <property type="nucleotide sequence ID" value="NZ_LKAJ02000001.1"/>
</dbReference>
<reference evidence="5" key="3">
    <citation type="submission" date="2021-06" db="EMBL/GenBank/DDBJ databases">
        <title>Genomic Description and Analysis of Intracellular Bacteria, Candidatus Berkiella cookevillensis and Candidatus Berkiella aquae.</title>
        <authorList>
            <person name="Kidane D.T."/>
            <person name="Mehari Y.T."/>
            <person name="Rice F.C."/>
            <person name="Arivett B.A."/>
            <person name="Farone A.L."/>
            <person name="Berk S.G."/>
            <person name="Farone M.B."/>
        </authorList>
    </citation>
    <scope>NUCLEOTIDE SEQUENCE</scope>
    <source>
        <strain evidence="5">HT99</strain>
    </source>
</reference>
<comment type="caution">
    <text evidence="4">The sequence shown here is derived from an EMBL/GenBank/DDBJ whole genome shotgun (WGS) entry which is preliminary data.</text>
</comment>
<sequence length="158" mass="18100">MDSLQVDITYLKNHIEQVPLLASWMFKTWGHYNPTSSLEKAEQKLLQHLNIDTLPLAYIALHNEVPVGMCSLRVNDGIQHALTPWLGSLYVEPLMRGRGIGEQLINTAAEKALNLGYSKLYLFAFDKTLPQWYEKLGWLERGVDEINRYPVTVMELSL</sequence>
<evidence type="ECO:0000256" key="1">
    <source>
        <dbReference type="ARBA" id="ARBA00022679"/>
    </source>
</evidence>
<dbReference type="EMBL" id="LKAJ02000001">
    <property type="protein sequence ID" value="MCS5711874.1"/>
    <property type="molecule type" value="Genomic_DNA"/>
</dbReference>
<dbReference type="STRING" id="295108.HT99x_00306"/>
<reference evidence="4" key="1">
    <citation type="submission" date="2015-09" db="EMBL/GenBank/DDBJ databases">
        <title>Draft Genome Sequences of Two Novel Amoeba-resistant Intranuclear Bacteria, Candidatus Berkiella cookevillensis and Candidatus Berkiella aquae.</title>
        <authorList>
            <person name="Mehari Y.T."/>
            <person name="Arivett B.A."/>
            <person name="Farone A.L."/>
            <person name="Gunderson J.H."/>
            <person name="Farone M.B."/>
        </authorList>
    </citation>
    <scope>NUCLEOTIDE SEQUENCE [LARGE SCALE GENOMIC DNA]</scope>
    <source>
        <strain evidence="4">HT99</strain>
    </source>
</reference>
<evidence type="ECO:0000259" key="3">
    <source>
        <dbReference type="PROSITE" id="PS51186"/>
    </source>
</evidence>
<dbReference type="Pfam" id="PF00583">
    <property type="entry name" value="Acetyltransf_1"/>
    <property type="match status" value="1"/>
</dbReference>
<keyword evidence="1 4" id="KW-0808">Transferase</keyword>
<dbReference type="InterPro" id="IPR050832">
    <property type="entry name" value="Bact_Acetyltransf"/>
</dbReference>
<dbReference type="EMBL" id="LKAJ01000001">
    <property type="protein sequence ID" value="KRG22765.1"/>
    <property type="molecule type" value="Genomic_DNA"/>
</dbReference>
<dbReference type="InterPro" id="IPR000182">
    <property type="entry name" value="GNAT_dom"/>
</dbReference>
<name>A0A0Q9YPP6_9GAMM</name>
<dbReference type="InterPro" id="IPR016181">
    <property type="entry name" value="Acyl_CoA_acyltransferase"/>
</dbReference>
<organism evidence="4">
    <name type="scientific">Candidatus Berkiella aquae</name>
    <dbReference type="NCBI Taxonomy" id="295108"/>
    <lineage>
        <taxon>Bacteria</taxon>
        <taxon>Pseudomonadati</taxon>
        <taxon>Pseudomonadota</taxon>
        <taxon>Gammaproteobacteria</taxon>
        <taxon>Candidatus Berkiellales</taxon>
        <taxon>Candidatus Berkiellaceae</taxon>
        <taxon>Candidatus Berkiella</taxon>
    </lineage>
</organism>
<dbReference type="PROSITE" id="PS51186">
    <property type="entry name" value="GNAT"/>
    <property type="match status" value="1"/>
</dbReference>